<dbReference type="EMBL" id="LT607750">
    <property type="protein sequence ID" value="SCG54214.1"/>
    <property type="molecule type" value="Genomic_DNA"/>
</dbReference>
<dbReference type="GO" id="GO:0008233">
    <property type="term" value="F:peptidase activity"/>
    <property type="evidence" value="ECO:0007669"/>
    <property type="project" value="UniProtKB-KW"/>
</dbReference>
<dbReference type="Pfam" id="PF12385">
    <property type="entry name" value="Peptidase_C70"/>
    <property type="match status" value="1"/>
</dbReference>
<dbReference type="GO" id="GO:0006508">
    <property type="term" value="P:proteolysis"/>
    <property type="evidence" value="ECO:0007669"/>
    <property type="project" value="UniProtKB-KW"/>
</dbReference>
<keyword evidence="2" id="KW-0645">Protease</keyword>
<accession>A0A1C5I796</accession>
<keyword evidence="3" id="KW-1185">Reference proteome</keyword>
<feature type="compositionally biased region" description="Polar residues" evidence="1">
    <location>
        <begin position="1074"/>
        <end position="1083"/>
    </location>
</feature>
<keyword evidence="2" id="KW-0378">Hydrolase</keyword>
<reference evidence="2 3" key="1">
    <citation type="submission" date="2016-06" db="EMBL/GenBank/DDBJ databases">
        <authorList>
            <person name="Kjaerup R.B."/>
            <person name="Dalgaard T.S."/>
            <person name="Juul-Madsen H.R."/>
        </authorList>
    </citation>
    <scope>NUCLEOTIDE SEQUENCE [LARGE SCALE GENOMIC DNA]</scope>
    <source>
        <strain evidence="2 3">DSM 43904</strain>
    </source>
</reference>
<dbReference type="Proteomes" id="UP000198217">
    <property type="component" value="Chromosome I"/>
</dbReference>
<dbReference type="InterPro" id="IPR022118">
    <property type="entry name" value="Peptidase_C70_AvrRpt2"/>
</dbReference>
<name>A0A1C5I796_9ACTN</name>
<evidence type="ECO:0000256" key="1">
    <source>
        <dbReference type="SAM" id="MobiDB-lite"/>
    </source>
</evidence>
<gene>
    <name evidence="2" type="ORF">GA0070609_2911</name>
</gene>
<protein>
    <submittedName>
        <fullName evidence="2">Papain-like cysteine protease AvrRpt2</fullName>
    </submittedName>
</protein>
<dbReference type="RefSeq" id="WP_088994282.1">
    <property type="nucleotide sequence ID" value="NZ_LT607750.1"/>
</dbReference>
<proteinExistence type="predicted"/>
<evidence type="ECO:0000313" key="3">
    <source>
        <dbReference type="Proteomes" id="UP000198217"/>
    </source>
</evidence>
<feature type="region of interest" description="Disordered" evidence="1">
    <location>
        <begin position="204"/>
        <end position="230"/>
    </location>
</feature>
<evidence type="ECO:0000313" key="2">
    <source>
        <dbReference type="EMBL" id="SCG54214.1"/>
    </source>
</evidence>
<feature type="region of interest" description="Disordered" evidence="1">
    <location>
        <begin position="1061"/>
        <end position="1092"/>
    </location>
</feature>
<sequence>MTTLLRGTLDATGVHDFTGYAVSARFEERLTVDAAEAVFVAGRRDAVVERDGAFALELPDPADRRGPVTLTAFAPDGLPAGNRVVPADLPTEPVEVTVVARPATEVPPSGDLALGQQLKYTGLAIDPRGRGVPADLLLVIWARADAEPAAAPVSVTRTAVGGYFSGPWPSRGFAEAYAVLSGGPPIPIPLEDGLLPRRIVLQAPALPAPPPKPDDCDCPDPTSPPRSPDQVDVAGNVEAYASDAVRCVDFTVPNRTLDEVTYQAVVRTTQPQLKGVTPTGRPAIPGALVDELVRLARVRPVVLDPVPPVAPAPTADPVANLPRTGPFALGAAATRAAAGLASGAPEARAAARQPEVVPRALTAAQRFVPGIELDGRWASTAPDTLASRVLEQRALAGDPLRLDPSVLADLARDPHDVTPLRLVAAEQTSVVRRFRAAVGLLAQPEPGRFTLDPHRQLDWDQIPYGYQATTIAHGHLLTIKQVWRADGYSLGDLLYSLPLAPGQQKLVSVLDWNRSEVASRRAERTVAEELVADLSHDSDISDVIRSTLTESMRGNSSADVSSVAAAIGGFIGPLVFGAAGGVSSAGSTANQTSARALTGTALNQVRDRTLQSASAVRGQRSTLVQTARQGESVRAQTEVVANYNHCHALTVEYFEVLRHLQVSQELAAVQECLFIPFAISPFTADKALRWREPLERGLRRRDLRAAFDALARVRANWAGADVPPARYADEALVDLDGELLVRATLPRPADGESGEFVEANWDGYADLLWDSPANIWQRYLGVALPASRDAIWDSRIAPGVAQRLLETMTMSLIEDGAATRTVTVDPAMVGLFGQDRPMLVGLQAGIPLPTVLRAQIDRVRLSLAISNLPPGARLVVDSGSLRYRTAHLSHHLFLNRRILNDLSLGDAVEIAVPLDAVEKRNPRDRDRRLAERLLDHLDEHVEHYHRAIWLMMDPNRRYLLLDGFVAPDAGGRSVASVVENRVVGVVGNSLVMPVAPGLKLDATYEFGRSTPADLRHLYAADPAPPMRISLPTSGVFAEAVLSRCNSCEVIDDTKFWRWEEAPIPDRPPGIDPLSTASRRSTPPNLTPDALPTPVVGLQQVPTAPDPTGLAAAMTALGSATIFKDLTGLAVNQQNAAEALKTSMTAAQGFATKAGALAQQRFLNKELDRTLAHIKDARDKGLLTDDEARTLTRSTLRGAIGEVRPATPTATRSAAVRRAIDRVATSDQGSLRVTRPEGTVSVKTGAAAGRPALDVAVDPPVVPITQKSSLVCWAAGATMMSNWKTGRSATVEQVLDGLGGSWRSRYDLNQGVGVADLRAVLTAVGLTEDGPVSYTPEGLARLIEAAGPVLDVGDDGIENNQISHVRILTGVRGDGTPDGSTVSMVDPASGTALTMAFRAFDQLHTGADPVALLVGVFHF</sequence>
<organism evidence="2 3">
    <name type="scientific">Micromonospora echinaurantiaca</name>
    <dbReference type="NCBI Taxonomy" id="47857"/>
    <lineage>
        <taxon>Bacteria</taxon>
        <taxon>Bacillati</taxon>
        <taxon>Actinomycetota</taxon>
        <taxon>Actinomycetes</taxon>
        <taxon>Micromonosporales</taxon>
        <taxon>Micromonosporaceae</taxon>
        <taxon>Micromonospora</taxon>
    </lineage>
</organism>